<dbReference type="InterPro" id="IPR006121">
    <property type="entry name" value="HMA_dom"/>
</dbReference>
<dbReference type="GO" id="GO:0046872">
    <property type="term" value="F:metal ion binding"/>
    <property type="evidence" value="ECO:0007669"/>
    <property type="project" value="UniProtKB-KW"/>
</dbReference>
<dbReference type="AlphaFoldDB" id="A0A8J2P8C8"/>
<dbReference type="Proteomes" id="UP000708208">
    <property type="component" value="Unassembled WGS sequence"/>
</dbReference>
<dbReference type="PANTHER" id="PTHR46594:SF4">
    <property type="entry name" value="P-TYPE CATION-TRANSPORTING ATPASE"/>
    <property type="match status" value="1"/>
</dbReference>
<feature type="non-terminal residue" evidence="3">
    <location>
        <position position="1"/>
    </location>
</feature>
<evidence type="ECO:0000256" key="1">
    <source>
        <dbReference type="ARBA" id="ARBA00022723"/>
    </source>
</evidence>
<evidence type="ECO:0000313" key="4">
    <source>
        <dbReference type="Proteomes" id="UP000708208"/>
    </source>
</evidence>
<dbReference type="OrthoDB" id="432719at2759"/>
<dbReference type="PROSITE" id="PS50846">
    <property type="entry name" value="HMA_2"/>
    <property type="match status" value="1"/>
</dbReference>
<keyword evidence="1" id="KW-0479">Metal-binding</keyword>
<name>A0A8J2P8C8_9HEXA</name>
<dbReference type="PANTHER" id="PTHR46594">
    <property type="entry name" value="P-TYPE CATION-TRANSPORTING ATPASE"/>
    <property type="match status" value="1"/>
</dbReference>
<comment type="caution">
    <text evidence="3">The sequence shown here is derived from an EMBL/GenBank/DDBJ whole genome shotgun (WGS) entry which is preliminary data.</text>
</comment>
<protein>
    <recommendedName>
        <fullName evidence="2">HMA domain-containing protein</fullName>
    </recommendedName>
</protein>
<dbReference type="CDD" id="cd00371">
    <property type="entry name" value="HMA"/>
    <property type="match status" value="1"/>
</dbReference>
<keyword evidence="4" id="KW-1185">Reference proteome</keyword>
<evidence type="ECO:0000313" key="3">
    <source>
        <dbReference type="EMBL" id="CAG7785518.1"/>
    </source>
</evidence>
<feature type="domain" description="HMA" evidence="2">
    <location>
        <begin position="12"/>
        <end position="77"/>
    </location>
</feature>
<gene>
    <name evidence="3" type="ORF">AFUS01_LOCUS24136</name>
</gene>
<dbReference type="Pfam" id="PF00403">
    <property type="entry name" value="HMA"/>
    <property type="match status" value="1"/>
</dbReference>
<organism evidence="3 4">
    <name type="scientific">Allacma fusca</name>
    <dbReference type="NCBI Taxonomy" id="39272"/>
    <lineage>
        <taxon>Eukaryota</taxon>
        <taxon>Metazoa</taxon>
        <taxon>Ecdysozoa</taxon>
        <taxon>Arthropoda</taxon>
        <taxon>Hexapoda</taxon>
        <taxon>Collembola</taxon>
        <taxon>Symphypleona</taxon>
        <taxon>Sminthuridae</taxon>
        <taxon>Allacma</taxon>
    </lineage>
</organism>
<dbReference type="FunFam" id="3.30.70.100:FF:000001">
    <property type="entry name" value="ATPase copper transporting beta"/>
    <property type="match status" value="1"/>
</dbReference>
<dbReference type="EMBL" id="CAJVCH010298044">
    <property type="protein sequence ID" value="CAG7785518.1"/>
    <property type="molecule type" value="Genomic_DNA"/>
</dbReference>
<proteinExistence type="predicted"/>
<sequence>MDEENPNPVECKKCVLCINGMTCASFVAEIEQQAKKVDGVVHIAGSLMAAEAKVKHDIRILPCDIAKAITDFGYDARVIDDLQ</sequence>
<evidence type="ECO:0000259" key="2">
    <source>
        <dbReference type="PROSITE" id="PS50846"/>
    </source>
</evidence>
<accession>A0A8J2P8C8</accession>
<reference evidence="3" key="1">
    <citation type="submission" date="2021-06" db="EMBL/GenBank/DDBJ databases">
        <authorList>
            <person name="Hodson N. C."/>
            <person name="Mongue J. A."/>
            <person name="Jaron S. K."/>
        </authorList>
    </citation>
    <scope>NUCLEOTIDE SEQUENCE</scope>
</reference>